<evidence type="ECO:0000256" key="1">
    <source>
        <dbReference type="SAM" id="SignalP"/>
    </source>
</evidence>
<dbReference type="SUPFAM" id="SSF55486">
    <property type="entry name" value="Metalloproteases ('zincins'), catalytic domain"/>
    <property type="match status" value="2"/>
</dbReference>
<comment type="caution">
    <text evidence="3">The sequence shown here is derived from an EMBL/GenBank/DDBJ whole genome shotgun (WGS) entry which is preliminary data.</text>
</comment>
<dbReference type="NCBIfam" id="TIGR02595">
    <property type="entry name" value="PEP_CTERM"/>
    <property type="match status" value="1"/>
</dbReference>
<dbReference type="AlphaFoldDB" id="A0AAW9QIL6"/>
<sequence>MPTTSTYRLALSLVCAAWLSCAASSASATPITKQLDVSVYQLCNTLGDCASTGPAGNAYYADATNKIWAQAGIRVTFNFVKAIVSDQFYDIGDTAGDTFDDLYNSVFPGMAGLNHSTVDMFLVNSYAGAYGVGYDSAGGLIMSMSDIQSFDCNGAAGCTGRIDTLAHEIGHNLGLVPENFPDYAGAEDPGHSLDPSTLMASGGVRNVPTTLADIRPDGLGYGWLPQHHIDHALQSTLLRDVSPIPEPSTYLLMGLGLAALTGIRRRH</sequence>
<reference evidence="3 4" key="1">
    <citation type="submission" date="2024-02" db="EMBL/GenBank/DDBJ databases">
        <title>Genome sequence of Aquincola sp. MAHUQ-54.</title>
        <authorList>
            <person name="Huq M.A."/>
        </authorList>
    </citation>
    <scope>NUCLEOTIDE SEQUENCE [LARGE SCALE GENOMIC DNA]</scope>
    <source>
        <strain evidence="3 4">MAHUQ-54</strain>
    </source>
</reference>
<evidence type="ECO:0000259" key="2">
    <source>
        <dbReference type="Pfam" id="PF07589"/>
    </source>
</evidence>
<proteinExistence type="predicted"/>
<dbReference type="InterPro" id="IPR013424">
    <property type="entry name" value="Ice-binding_C"/>
</dbReference>
<name>A0AAW9QIL6_9BURK</name>
<gene>
    <name evidence="3" type="ORF">V4F39_11020</name>
</gene>
<dbReference type="RefSeq" id="WP_332289423.1">
    <property type="nucleotide sequence ID" value="NZ_JAZIBG010000025.1"/>
</dbReference>
<keyword evidence="4" id="KW-1185">Reference proteome</keyword>
<feature type="chain" id="PRO_5043589317" evidence="1">
    <location>
        <begin position="29"/>
        <end position="267"/>
    </location>
</feature>
<accession>A0AAW9QIL6</accession>
<protein>
    <submittedName>
        <fullName evidence="3">PEP-CTERM sorting domain-containing protein</fullName>
    </submittedName>
</protein>
<feature type="signal peptide" evidence="1">
    <location>
        <begin position="1"/>
        <end position="28"/>
    </location>
</feature>
<evidence type="ECO:0000313" key="4">
    <source>
        <dbReference type="Proteomes" id="UP001336250"/>
    </source>
</evidence>
<organism evidence="3 4">
    <name type="scientific">Aquincola agrisoli</name>
    <dbReference type="NCBI Taxonomy" id="3119538"/>
    <lineage>
        <taxon>Bacteria</taxon>
        <taxon>Pseudomonadati</taxon>
        <taxon>Pseudomonadota</taxon>
        <taxon>Betaproteobacteria</taxon>
        <taxon>Burkholderiales</taxon>
        <taxon>Sphaerotilaceae</taxon>
        <taxon>Aquincola</taxon>
    </lineage>
</organism>
<dbReference type="Pfam" id="PF07589">
    <property type="entry name" value="PEP-CTERM"/>
    <property type="match status" value="1"/>
</dbReference>
<dbReference type="EMBL" id="JAZIBG010000025">
    <property type="protein sequence ID" value="MEF7614440.1"/>
    <property type="molecule type" value="Genomic_DNA"/>
</dbReference>
<feature type="domain" description="Ice-binding protein C-terminal" evidence="2">
    <location>
        <begin position="243"/>
        <end position="266"/>
    </location>
</feature>
<dbReference type="Proteomes" id="UP001336250">
    <property type="component" value="Unassembled WGS sequence"/>
</dbReference>
<keyword evidence="1" id="KW-0732">Signal</keyword>
<evidence type="ECO:0000313" key="3">
    <source>
        <dbReference type="EMBL" id="MEF7614440.1"/>
    </source>
</evidence>